<dbReference type="PANTHER" id="PTHR45987:SF4">
    <property type="entry name" value="LARGE RIBOSOMAL SUBUNIT PROTEIN BL12M"/>
    <property type="match status" value="1"/>
</dbReference>
<evidence type="ECO:0000259" key="4">
    <source>
        <dbReference type="Pfam" id="PF00542"/>
    </source>
</evidence>
<dbReference type="GO" id="GO:0003729">
    <property type="term" value="F:mRNA binding"/>
    <property type="evidence" value="ECO:0007669"/>
    <property type="project" value="TreeGrafter"/>
</dbReference>
<dbReference type="Gene3D" id="3.30.1390.10">
    <property type="match status" value="1"/>
</dbReference>
<sequence>MRIVAASRLLFLPKIRQLSIHHNISSSLKKEVSDLHSCTPSDKEDAKTYPPHISRLADSICDLSLLETTDLVELLRKRLNMQNPFTMMQPQPISPPSSDLPGILDPEDEPPATKTSFSVKLIKFDPSKKIQVIKEVKNINPDLNLVQAKKFVESLPDFLMKDISEEQAQQTKTALEAAGATVEIE</sequence>
<dbReference type="Pfam" id="PF00542">
    <property type="entry name" value="Ribosomal_L12"/>
    <property type="match status" value="1"/>
</dbReference>
<gene>
    <name evidence="5" type="ORF">PXEA_LOCUS5918</name>
</gene>
<feature type="domain" description="Large ribosomal subunit protein bL12 C-terminal" evidence="4">
    <location>
        <begin position="117"/>
        <end position="185"/>
    </location>
</feature>
<reference evidence="5" key="1">
    <citation type="submission" date="2018-11" db="EMBL/GenBank/DDBJ databases">
        <authorList>
            <consortium name="Pathogen Informatics"/>
        </authorList>
    </citation>
    <scope>NUCLEOTIDE SEQUENCE</scope>
</reference>
<protein>
    <recommendedName>
        <fullName evidence="4">Large ribosomal subunit protein bL12 C-terminal domain-containing protein</fullName>
    </recommendedName>
</protein>
<dbReference type="GO" id="GO:0006412">
    <property type="term" value="P:translation"/>
    <property type="evidence" value="ECO:0007669"/>
    <property type="project" value="InterPro"/>
</dbReference>
<evidence type="ECO:0000313" key="5">
    <source>
        <dbReference type="EMBL" id="VEL12478.1"/>
    </source>
</evidence>
<dbReference type="FunFam" id="3.30.1390.10:FF:000001">
    <property type="entry name" value="50S ribosomal protein L7/L12"/>
    <property type="match status" value="1"/>
</dbReference>
<keyword evidence="3" id="KW-0687">Ribonucleoprotein</keyword>
<dbReference type="AlphaFoldDB" id="A0A448WIA6"/>
<dbReference type="OrthoDB" id="250175at2759"/>
<organism evidence="5 6">
    <name type="scientific">Protopolystoma xenopodis</name>
    <dbReference type="NCBI Taxonomy" id="117903"/>
    <lineage>
        <taxon>Eukaryota</taxon>
        <taxon>Metazoa</taxon>
        <taxon>Spiralia</taxon>
        <taxon>Lophotrochozoa</taxon>
        <taxon>Platyhelminthes</taxon>
        <taxon>Monogenea</taxon>
        <taxon>Polyopisthocotylea</taxon>
        <taxon>Polystomatidea</taxon>
        <taxon>Polystomatidae</taxon>
        <taxon>Protopolystoma</taxon>
    </lineage>
</organism>
<accession>A0A448WIA6</accession>
<dbReference type="EMBL" id="CAAALY010014867">
    <property type="protein sequence ID" value="VEL12478.1"/>
    <property type="molecule type" value="Genomic_DNA"/>
</dbReference>
<dbReference type="Proteomes" id="UP000784294">
    <property type="component" value="Unassembled WGS sequence"/>
</dbReference>
<dbReference type="InterPro" id="IPR000206">
    <property type="entry name" value="Ribosomal_bL12"/>
</dbReference>
<dbReference type="PANTHER" id="PTHR45987">
    <property type="entry name" value="39S RIBOSOMAL PROTEIN L12"/>
    <property type="match status" value="1"/>
</dbReference>
<comment type="caution">
    <text evidence="5">The sequence shown here is derived from an EMBL/GenBank/DDBJ whole genome shotgun (WGS) entry which is preliminary data.</text>
</comment>
<dbReference type="GO" id="GO:0003735">
    <property type="term" value="F:structural constituent of ribosome"/>
    <property type="evidence" value="ECO:0007669"/>
    <property type="project" value="InterPro"/>
</dbReference>
<evidence type="ECO:0000256" key="3">
    <source>
        <dbReference type="ARBA" id="ARBA00023274"/>
    </source>
</evidence>
<dbReference type="InterPro" id="IPR014719">
    <property type="entry name" value="Ribosomal_bL12_C/ClpS-like"/>
</dbReference>
<evidence type="ECO:0000313" key="6">
    <source>
        <dbReference type="Proteomes" id="UP000784294"/>
    </source>
</evidence>
<evidence type="ECO:0000256" key="2">
    <source>
        <dbReference type="ARBA" id="ARBA00022980"/>
    </source>
</evidence>
<dbReference type="InterPro" id="IPR036235">
    <property type="entry name" value="Ribosomal_bL12_oligo_N_sf"/>
</dbReference>
<keyword evidence="6" id="KW-1185">Reference proteome</keyword>
<dbReference type="SUPFAM" id="SSF48300">
    <property type="entry name" value="Ribosomal protein L7/12, oligomerisation (N-terminal) domain"/>
    <property type="match status" value="1"/>
</dbReference>
<proteinExistence type="inferred from homology"/>
<name>A0A448WIA6_9PLAT</name>
<dbReference type="CDD" id="cd00387">
    <property type="entry name" value="Ribosomal_L7_L12"/>
    <property type="match status" value="1"/>
</dbReference>
<dbReference type="GO" id="GO:0005762">
    <property type="term" value="C:mitochondrial large ribosomal subunit"/>
    <property type="evidence" value="ECO:0007669"/>
    <property type="project" value="TreeGrafter"/>
</dbReference>
<dbReference type="InterPro" id="IPR013823">
    <property type="entry name" value="Ribosomal_bL12_C"/>
</dbReference>
<comment type="similarity">
    <text evidence="1">Belongs to the bacterial ribosomal protein bL12 family.</text>
</comment>
<keyword evidence="2" id="KW-0689">Ribosomal protein</keyword>
<dbReference type="SUPFAM" id="SSF54736">
    <property type="entry name" value="ClpS-like"/>
    <property type="match status" value="1"/>
</dbReference>
<evidence type="ECO:0000256" key="1">
    <source>
        <dbReference type="ARBA" id="ARBA00007197"/>
    </source>
</evidence>